<comment type="catalytic activity">
    <reaction evidence="1 9">
        <text>Endohydrolysis of (1-&gt;4)-beta-D-glucosidic linkages in cellulose, lichenin and cereal beta-D-glucans.</text>
        <dbReference type="EC" id="3.2.1.4"/>
    </reaction>
</comment>
<evidence type="ECO:0000256" key="5">
    <source>
        <dbReference type="ARBA" id="ARBA00023277"/>
    </source>
</evidence>
<dbReference type="EMBL" id="CAXKWB010004819">
    <property type="protein sequence ID" value="CAL4075640.1"/>
    <property type="molecule type" value="Genomic_DNA"/>
</dbReference>
<feature type="region of interest" description="Disordered" evidence="10">
    <location>
        <begin position="138"/>
        <end position="176"/>
    </location>
</feature>
<evidence type="ECO:0000256" key="10">
    <source>
        <dbReference type="SAM" id="MobiDB-lite"/>
    </source>
</evidence>
<dbReference type="Gene3D" id="1.50.10.10">
    <property type="match status" value="2"/>
</dbReference>
<evidence type="ECO:0000256" key="7">
    <source>
        <dbReference type="ARBA" id="ARBA00023326"/>
    </source>
</evidence>
<dbReference type="FunFam" id="1.50.10.10:FF:000020">
    <property type="entry name" value="Endoglucanase"/>
    <property type="match status" value="1"/>
</dbReference>
<feature type="non-terminal residue" evidence="13">
    <location>
        <position position="1"/>
    </location>
</feature>
<feature type="compositionally biased region" description="Low complexity" evidence="10">
    <location>
        <begin position="138"/>
        <end position="156"/>
    </location>
</feature>
<keyword evidence="14" id="KW-1185">Reference proteome</keyword>
<proteinExistence type="inferred from homology"/>
<comment type="similarity">
    <text evidence="2 8 9">Belongs to the glycosyl hydrolase 9 (cellulase E) family.</text>
</comment>
<dbReference type="InterPro" id="IPR012291">
    <property type="entry name" value="CBM2_carb-bd_dom_sf"/>
</dbReference>
<gene>
    <name evidence="13" type="ORF">MNOR_LOCUS9821</name>
</gene>
<accession>A0AAV2QBT9</accession>
<keyword evidence="3 8" id="KW-0378">Hydrolase</keyword>
<keyword evidence="6 8" id="KW-0326">Glycosidase</keyword>
<dbReference type="EC" id="3.2.1.4" evidence="9"/>
<dbReference type="Proteomes" id="UP001497623">
    <property type="component" value="Unassembled WGS sequence"/>
</dbReference>
<dbReference type="Pfam" id="PF00759">
    <property type="entry name" value="Glyco_hydro_9"/>
    <property type="match status" value="2"/>
</dbReference>
<evidence type="ECO:0000256" key="3">
    <source>
        <dbReference type="ARBA" id="ARBA00022801"/>
    </source>
</evidence>
<dbReference type="PROSITE" id="PS00698">
    <property type="entry name" value="GH9_3"/>
    <property type="match status" value="2"/>
</dbReference>
<reference evidence="13 14" key="1">
    <citation type="submission" date="2024-05" db="EMBL/GenBank/DDBJ databases">
        <authorList>
            <person name="Wallberg A."/>
        </authorList>
    </citation>
    <scope>NUCLEOTIDE SEQUENCE [LARGE SCALE GENOMIC DNA]</scope>
</reference>
<protein>
    <recommendedName>
        <fullName evidence="9">Endoglucanase</fullName>
        <ecNumber evidence="9">3.2.1.4</ecNumber>
    </recommendedName>
</protein>
<evidence type="ECO:0000256" key="2">
    <source>
        <dbReference type="ARBA" id="ARBA00007072"/>
    </source>
</evidence>
<dbReference type="AlphaFoldDB" id="A0AAV2QBT9"/>
<feature type="active site" evidence="8">
    <location>
        <position position="109"/>
    </location>
</feature>
<evidence type="ECO:0000313" key="13">
    <source>
        <dbReference type="EMBL" id="CAL4075640.1"/>
    </source>
</evidence>
<feature type="active site" evidence="8">
    <location>
        <position position="586"/>
    </location>
</feature>
<dbReference type="InterPro" id="IPR008965">
    <property type="entry name" value="CBM2/CBM3_carb-bd_dom_sf"/>
</dbReference>
<dbReference type="GO" id="GO:0008810">
    <property type="term" value="F:cellulase activity"/>
    <property type="evidence" value="ECO:0007669"/>
    <property type="project" value="UniProtKB-EC"/>
</dbReference>
<name>A0AAV2QBT9_MEGNR</name>
<evidence type="ECO:0000259" key="11">
    <source>
        <dbReference type="Pfam" id="PF00553"/>
    </source>
</evidence>
<evidence type="ECO:0000256" key="9">
    <source>
        <dbReference type="RuleBase" id="RU361166"/>
    </source>
</evidence>
<dbReference type="GO" id="GO:0030247">
    <property type="term" value="F:polysaccharide binding"/>
    <property type="evidence" value="ECO:0007669"/>
    <property type="project" value="InterPro"/>
</dbReference>
<evidence type="ECO:0000256" key="4">
    <source>
        <dbReference type="ARBA" id="ARBA00023001"/>
    </source>
</evidence>
<feature type="domain" description="Glycoside hydrolase family 9" evidence="12">
    <location>
        <begin position="182"/>
        <end position="607"/>
    </location>
</feature>
<dbReference type="Pfam" id="PF00553">
    <property type="entry name" value="CBM_2"/>
    <property type="match status" value="1"/>
</dbReference>
<feature type="active site" evidence="8">
    <location>
        <position position="595"/>
    </location>
</feature>
<feature type="active site" evidence="8">
    <location>
        <position position="100"/>
    </location>
</feature>
<sequence>LRYAANVAFICLLAADQGLKTNEYLAFGQQQIDYMLGDAGHSFVVGFGENPPQRPHHASSSCPPAPQTCDWDIFSSSEPNYNVLEGALVGGPDINDNWEDDRTDYIFNEVTCDYNAGFQGAVAALLKTTGCTTGPVVTKAPTTAPPETAAPMTNSPDTPPSTVAPPVTSSPCQGSTTSKYDYSVVLRKSNLFYEAQRSGVLPDSQRITWRKNSALNDAKDSETGQQIDLEGGFYDAGDYVKFGFPMASTLTVLAYGAIEFSDAYKSSGELKYIKDTVKHGADYFMKAHPQPNVLYGQVGHGATDHAFWGRPEDMTMNRPAYKLTTSKPGSELAGETAAALAAASILFADTNPTYSAECLKHAKELYNFGDKYRGVYSDSIPDAKEYYKNYHGINGVEDELAWAAAWLYYASKDTTYLNAAKSHYSKKSGIPFEFSWDDKYAGVSVLMYKLTKEDKFKTDTEAFCDANINNGKYTPKGLLFILKWGSLRYAANVAFICLLAADQGLKTNEYLAFGQQQIDYMLGDAGHSFVVGFGENPPQRPHHASSSCPPAPQTCDWDIFSSSEPNYNVLEGALVGGPDINDNWEDDRTDYIFNEVTCDYNAGFQGAVAALLKRTGCTTGPVVTQAPTIVFPPTVAPGTTVNPATGDCSSVFEKTNTWKLNIQGYLKINFPSSVSSWSLTLTYSSPVSNFQVWEAVADSTTGTIITINNQYYNNVQNAGSKVDIFIWVTYNGAEPLVTSAVLNGNNLC</sequence>
<dbReference type="InterPro" id="IPR012341">
    <property type="entry name" value="6hp_glycosidase-like_sf"/>
</dbReference>
<dbReference type="InterPro" id="IPR033126">
    <property type="entry name" value="Glyco_hydro_9_Asp/Glu_AS"/>
</dbReference>
<dbReference type="PANTHER" id="PTHR22298">
    <property type="entry name" value="ENDO-1,4-BETA-GLUCANASE"/>
    <property type="match status" value="1"/>
</dbReference>
<dbReference type="InterPro" id="IPR001919">
    <property type="entry name" value="CBD2"/>
</dbReference>
<dbReference type="InterPro" id="IPR001701">
    <property type="entry name" value="Glyco_hydro_9"/>
</dbReference>
<evidence type="ECO:0000256" key="8">
    <source>
        <dbReference type="PROSITE-ProRule" id="PRU10060"/>
    </source>
</evidence>
<feature type="domain" description="Glycoside hydrolase family 9" evidence="12">
    <location>
        <begin position="1"/>
        <end position="121"/>
    </location>
</feature>
<evidence type="ECO:0000256" key="1">
    <source>
        <dbReference type="ARBA" id="ARBA00000966"/>
    </source>
</evidence>
<evidence type="ECO:0000259" key="12">
    <source>
        <dbReference type="Pfam" id="PF00759"/>
    </source>
</evidence>
<dbReference type="SUPFAM" id="SSF48208">
    <property type="entry name" value="Six-hairpin glycosidases"/>
    <property type="match status" value="2"/>
</dbReference>
<dbReference type="SUPFAM" id="SSF49384">
    <property type="entry name" value="Carbohydrate-binding domain"/>
    <property type="match status" value="1"/>
</dbReference>
<evidence type="ECO:0000313" key="14">
    <source>
        <dbReference type="Proteomes" id="UP001497623"/>
    </source>
</evidence>
<organism evidence="13 14">
    <name type="scientific">Meganyctiphanes norvegica</name>
    <name type="common">Northern krill</name>
    <name type="synonym">Thysanopoda norvegica</name>
    <dbReference type="NCBI Taxonomy" id="48144"/>
    <lineage>
        <taxon>Eukaryota</taxon>
        <taxon>Metazoa</taxon>
        <taxon>Ecdysozoa</taxon>
        <taxon>Arthropoda</taxon>
        <taxon>Crustacea</taxon>
        <taxon>Multicrustacea</taxon>
        <taxon>Malacostraca</taxon>
        <taxon>Eumalacostraca</taxon>
        <taxon>Eucarida</taxon>
        <taxon>Euphausiacea</taxon>
        <taxon>Euphausiidae</taxon>
        <taxon>Meganyctiphanes</taxon>
    </lineage>
</organism>
<feature type="domain" description="CBM2" evidence="11">
    <location>
        <begin position="648"/>
        <end position="745"/>
    </location>
</feature>
<keyword evidence="5 8" id="KW-0119">Carbohydrate metabolism</keyword>
<dbReference type="GO" id="GO:0030245">
    <property type="term" value="P:cellulose catabolic process"/>
    <property type="evidence" value="ECO:0007669"/>
    <property type="project" value="UniProtKB-KW"/>
</dbReference>
<evidence type="ECO:0000256" key="6">
    <source>
        <dbReference type="ARBA" id="ARBA00023295"/>
    </source>
</evidence>
<comment type="caution">
    <text evidence="13">The sequence shown here is derived from an EMBL/GenBank/DDBJ whole genome shotgun (WGS) entry which is preliminary data.</text>
</comment>
<keyword evidence="4 9" id="KW-0136">Cellulose degradation</keyword>
<dbReference type="InterPro" id="IPR008928">
    <property type="entry name" value="6-hairpin_glycosidase_sf"/>
</dbReference>
<dbReference type="Gene3D" id="2.60.40.290">
    <property type="match status" value="1"/>
</dbReference>
<keyword evidence="7 8" id="KW-0624">Polysaccharide degradation</keyword>